<organism evidence="2 3">
    <name type="scientific">Tetrapisispora phaffii (strain ATCC 24235 / CBS 4417 / NBRC 1672 / NRRL Y-8282 / UCD 70-5)</name>
    <name type="common">Yeast</name>
    <name type="synonym">Fabospora phaffii</name>
    <dbReference type="NCBI Taxonomy" id="1071381"/>
    <lineage>
        <taxon>Eukaryota</taxon>
        <taxon>Fungi</taxon>
        <taxon>Dikarya</taxon>
        <taxon>Ascomycota</taxon>
        <taxon>Saccharomycotina</taxon>
        <taxon>Saccharomycetes</taxon>
        <taxon>Saccharomycetales</taxon>
        <taxon>Saccharomycetaceae</taxon>
        <taxon>Tetrapisispora</taxon>
    </lineage>
</organism>
<dbReference type="KEGG" id="tpf:TPHA_0D02680"/>
<proteinExistence type="predicted"/>
<sequence length="483" mass="54818">MDYEDNKDGSVVETDAIEDLDIDTEVVAKYLNELEVGCLYNTEDDDEVVNNHDENLMDKQEPYNLYQLLDQIPNGRKTMNSLFYTTFNVGKEFNNIHFSNFQMSKKVEQYAVEWYIEEKNGLQSGTTTSLVDNDTPIKFSWSSTNTIPKNSVMYKHLTKSTRELTHETTNQKLMKIVDSKLDNIKKEVMGWKIYDKPDPLTKNNELDEKCDETEDVEADYSVEYNSDISNSYSIDRSKPSEFSVSSFKVDPLQEFVVTTLPKERKKKVKPVKKKQGLFWLFSGSKKKDKNKTVTKGDTDDTTKTNITNRDANDESMNQRRILSNNLNTDSTVAFVGQHQERLNSIDNKIVYQADSEKDIITESSIRPDLNKTDQDVENIQNKTVNNVDVLELEEVNKAVSNGGKTYQHQDQGQGTLGHGVTVDSHSHSHSESDNDFGDFAAAVIPITLPPKAPNNDSNLSPGHNDSSISLMNTFVPLQPKKKT</sequence>
<dbReference type="OrthoDB" id="4036613at2759"/>
<dbReference type="eggNOG" id="ENOG502S748">
    <property type="taxonomic scope" value="Eukaryota"/>
</dbReference>
<accession>G8BST4</accession>
<protein>
    <submittedName>
        <fullName evidence="2">Uncharacterized protein</fullName>
    </submittedName>
</protein>
<evidence type="ECO:0000313" key="3">
    <source>
        <dbReference type="Proteomes" id="UP000005666"/>
    </source>
</evidence>
<dbReference type="OMA" id="NENEAHN"/>
<reference evidence="2 3" key="1">
    <citation type="journal article" date="2011" name="Proc. Natl. Acad. Sci. U.S.A.">
        <title>Evolutionary erosion of yeast sex chromosomes by mating-type switching accidents.</title>
        <authorList>
            <person name="Gordon J.L."/>
            <person name="Armisen D."/>
            <person name="Proux-Wera E."/>
            <person name="Oheigeartaigh S.S."/>
            <person name="Byrne K.P."/>
            <person name="Wolfe K.H."/>
        </authorList>
    </citation>
    <scope>NUCLEOTIDE SEQUENCE [LARGE SCALE GENOMIC DNA]</scope>
    <source>
        <strain evidence="3">ATCC 24235 / CBS 4417 / NBRC 1672 / NRRL Y-8282 / UCD 70-5</strain>
    </source>
</reference>
<evidence type="ECO:0000313" key="2">
    <source>
        <dbReference type="EMBL" id="CCE62905.1"/>
    </source>
</evidence>
<feature type="compositionally biased region" description="Basic and acidic residues" evidence="1">
    <location>
        <begin position="290"/>
        <end position="302"/>
    </location>
</feature>
<feature type="region of interest" description="Disordered" evidence="1">
    <location>
        <begin position="288"/>
        <end position="314"/>
    </location>
</feature>
<dbReference type="AlphaFoldDB" id="G8BST4"/>
<name>G8BST4_TETPH</name>
<dbReference type="EMBL" id="HE612859">
    <property type="protein sequence ID" value="CCE62905.1"/>
    <property type="molecule type" value="Genomic_DNA"/>
</dbReference>
<gene>
    <name evidence="2" type="primary">TPHA0D02680</name>
    <name evidence="2" type="ordered locus">TPHA_0D02680</name>
</gene>
<feature type="region of interest" description="Disordered" evidence="1">
    <location>
        <begin position="447"/>
        <end position="483"/>
    </location>
</feature>
<dbReference type="RefSeq" id="XP_003685339.1">
    <property type="nucleotide sequence ID" value="XM_003685291.1"/>
</dbReference>
<feature type="compositionally biased region" description="Polar residues" evidence="1">
    <location>
        <begin position="402"/>
        <end position="413"/>
    </location>
</feature>
<feature type="region of interest" description="Disordered" evidence="1">
    <location>
        <begin position="402"/>
        <end position="435"/>
    </location>
</feature>
<dbReference type="HOGENOM" id="CLU_048593_0_0_1"/>
<evidence type="ECO:0000256" key="1">
    <source>
        <dbReference type="SAM" id="MobiDB-lite"/>
    </source>
</evidence>
<dbReference type="Proteomes" id="UP000005666">
    <property type="component" value="Chromosome 4"/>
</dbReference>
<keyword evidence="3" id="KW-1185">Reference proteome</keyword>
<feature type="compositionally biased region" description="Polar residues" evidence="1">
    <location>
        <begin position="454"/>
        <end position="472"/>
    </location>
</feature>
<dbReference type="GeneID" id="11534548"/>